<dbReference type="RefSeq" id="WP_122897621.1">
    <property type="nucleotide sequence ID" value="NZ_RHIB01000001.1"/>
</dbReference>
<dbReference type="InterPro" id="IPR012454">
    <property type="entry name" value="DUF1659"/>
</dbReference>
<comment type="caution">
    <text evidence="2">The sequence shown here is derived from an EMBL/GenBank/DDBJ whole genome shotgun (WGS) entry which is preliminary data.</text>
</comment>
<evidence type="ECO:0000313" key="3">
    <source>
        <dbReference type="Proteomes" id="UP000278746"/>
    </source>
</evidence>
<dbReference type="EMBL" id="RHIB01000001">
    <property type="protein sequence ID" value="RNA70111.1"/>
    <property type="molecule type" value="Genomic_DNA"/>
</dbReference>
<dbReference type="Pfam" id="PF07872">
    <property type="entry name" value="DUF1659"/>
    <property type="match status" value="1"/>
</dbReference>
<keyword evidence="3" id="KW-1185">Reference proteome</keyword>
<organism evidence="2 3">
    <name type="scientific">Alteribacter keqinensis</name>
    <dbReference type="NCBI Taxonomy" id="2483800"/>
    <lineage>
        <taxon>Bacteria</taxon>
        <taxon>Bacillati</taxon>
        <taxon>Bacillota</taxon>
        <taxon>Bacilli</taxon>
        <taxon>Bacillales</taxon>
        <taxon>Bacillaceae</taxon>
        <taxon>Alteribacter</taxon>
    </lineage>
</organism>
<feature type="domain" description="DUF1659" evidence="1">
    <location>
        <begin position="5"/>
        <end position="69"/>
    </location>
</feature>
<evidence type="ECO:0000313" key="2">
    <source>
        <dbReference type="EMBL" id="RNA70111.1"/>
    </source>
</evidence>
<accession>A0A3M7TXU6</accession>
<gene>
    <name evidence="2" type="ORF">EBO34_09335</name>
</gene>
<dbReference type="Proteomes" id="UP000278746">
    <property type="component" value="Unassembled WGS sequence"/>
</dbReference>
<proteinExistence type="predicted"/>
<reference evidence="2 3" key="1">
    <citation type="submission" date="2018-10" db="EMBL/GenBank/DDBJ databases">
        <title>Bacillus Keqinensis sp. nov., a moderately halophilic bacterium isolated from a saline-alkaline lake.</title>
        <authorList>
            <person name="Wang H."/>
        </authorList>
    </citation>
    <scope>NUCLEOTIDE SEQUENCE [LARGE SCALE GENOMIC DNA]</scope>
    <source>
        <strain evidence="2 3">KQ-3</strain>
    </source>
</reference>
<dbReference type="OrthoDB" id="48766at2"/>
<name>A0A3M7TXU6_9BACI</name>
<dbReference type="AlphaFoldDB" id="A0A3M7TXU6"/>
<protein>
    <submittedName>
        <fullName evidence="2">DUF1659 domain-containing protein</fullName>
    </submittedName>
</protein>
<sequence>MGVRVNTRLALSFVTGFTHEGEEIVRVRQFQNINPAAENSGLSKTAEALASLQQHELVKVERGNTYELTGE</sequence>
<evidence type="ECO:0000259" key="1">
    <source>
        <dbReference type="Pfam" id="PF07872"/>
    </source>
</evidence>